<evidence type="ECO:0000313" key="1">
    <source>
        <dbReference type="EMBL" id="KAK5976201.1"/>
    </source>
</evidence>
<dbReference type="Proteomes" id="UP001331761">
    <property type="component" value="Unassembled WGS sequence"/>
</dbReference>
<accession>A0AAN8IJU6</accession>
<comment type="caution">
    <text evidence="1">The sequence shown here is derived from an EMBL/GenBank/DDBJ whole genome shotgun (WGS) entry which is preliminary data.</text>
</comment>
<organism evidence="1 2">
    <name type="scientific">Trichostrongylus colubriformis</name>
    <name type="common">Black scour worm</name>
    <dbReference type="NCBI Taxonomy" id="6319"/>
    <lineage>
        <taxon>Eukaryota</taxon>
        <taxon>Metazoa</taxon>
        <taxon>Ecdysozoa</taxon>
        <taxon>Nematoda</taxon>
        <taxon>Chromadorea</taxon>
        <taxon>Rhabditida</taxon>
        <taxon>Rhabditina</taxon>
        <taxon>Rhabditomorpha</taxon>
        <taxon>Strongyloidea</taxon>
        <taxon>Trichostrongylidae</taxon>
        <taxon>Trichostrongylus</taxon>
    </lineage>
</organism>
<dbReference type="EMBL" id="WIXE01012124">
    <property type="protein sequence ID" value="KAK5976201.1"/>
    <property type="molecule type" value="Genomic_DNA"/>
</dbReference>
<sequence length="97" mass="11298">MQRVATMHPGVIPGTLYRHTNMIVKFVTYFILPYLLRRPTFSALLVVHTALRDDLVTGSYYEDGVPKRLGDKLTEKDKQSIYESVQRQVKVWSRLED</sequence>
<name>A0AAN8IJU6_TRICO</name>
<keyword evidence="2" id="KW-1185">Reference proteome</keyword>
<gene>
    <name evidence="1" type="ORF">GCK32_005162</name>
</gene>
<proteinExistence type="predicted"/>
<evidence type="ECO:0000313" key="2">
    <source>
        <dbReference type="Proteomes" id="UP001331761"/>
    </source>
</evidence>
<reference evidence="1 2" key="1">
    <citation type="submission" date="2019-10" db="EMBL/GenBank/DDBJ databases">
        <title>Assembly and Annotation for the nematode Trichostrongylus colubriformis.</title>
        <authorList>
            <person name="Martin J."/>
        </authorList>
    </citation>
    <scope>NUCLEOTIDE SEQUENCE [LARGE SCALE GENOMIC DNA]</scope>
    <source>
        <strain evidence="1">G859</strain>
        <tissue evidence="1">Whole worm</tissue>
    </source>
</reference>
<dbReference type="AlphaFoldDB" id="A0AAN8IJU6"/>
<protein>
    <submittedName>
        <fullName evidence="1">Uncharacterized protein</fullName>
    </submittedName>
</protein>